<accession>A0A8H4PDZ0</accession>
<keyword evidence="2" id="KW-1185">Reference proteome</keyword>
<dbReference type="Proteomes" id="UP000554235">
    <property type="component" value="Unassembled WGS sequence"/>
</dbReference>
<protein>
    <submittedName>
        <fullName evidence="1">Uncharacterized protein</fullName>
    </submittedName>
</protein>
<dbReference type="AlphaFoldDB" id="A0A8H4PDZ0"/>
<name>A0A8H4PDZ0_9HYPO</name>
<gene>
    <name evidence="1" type="ORF">FALBO_4102</name>
</gene>
<dbReference type="EMBL" id="JAADYS010000533">
    <property type="protein sequence ID" value="KAF4469005.1"/>
    <property type="molecule type" value="Genomic_DNA"/>
</dbReference>
<organism evidence="1 2">
    <name type="scientific">Fusarium albosuccineum</name>
    <dbReference type="NCBI Taxonomy" id="1237068"/>
    <lineage>
        <taxon>Eukaryota</taxon>
        <taxon>Fungi</taxon>
        <taxon>Dikarya</taxon>
        <taxon>Ascomycota</taxon>
        <taxon>Pezizomycotina</taxon>
        <taxon>Sordariomycetes</taxon>
        <taxon>Hypocreomycetidae</taxon>
        <taxon>Hypocreales</taxon>
        <taxon>Nectriaceae</taxon>
        <taxon>Fusarium</taxon>
        <taxon>Fusarium decemcellulare species complex</taxon>
    </lineage>
</organism>
<dbReference type="OrthoDB" id="3594971at2759"/>
<evidence type="ECO:0000313" key="2">
    <source>
        <dbReference type="Proteomes" id="UP000554235"/>
    </source>
</evidence>
<reference evidence="1 2" key="1">
    <citation type="submission" date="2020-01" db="EMBL/GenBank/DDBJ databases">
        <title>Identification and distribution of gene clusters putatively required for synthesis of sphingolipid metabolism inhibitors in phylogenetically diverse species of the filamentous fungus Fusarium.</title>
        <authorList>
            <person name="Kim H.-S."/>
            <person name="Busman M."/>
            <person name="Brown D.W."/>
            <person name="Divon H."/>
            <person name="Uhlig S."/>
            <person name="Proctor R.H."/>
        </authorList>
    </citation>
    <scope>NUCLEOTIDE SEQUENCE [LARGE SCALE GENOMIC DNA]</scope>
    <source>
        <strain evidence="1 2">NRRL 20459</strain>
    </source>
</reference>
<proteinExistence type="predicted"/>
<evidence type="ECO:0000313" key="1">
    <source>
        <dbReference type="EMBL" id="KAF4469005.1"/>
    </source>
</evidence>
<comment type="caution">
    <text evidence="1">The sequence shown here is derived from an EMBL/GenBank/DDBJ whole genome shotgun (WGS) entry which is preliminary data.</text>
</comment>
<sequence length="533" mass="61022">MTSSTELLLTTPSITLSCSIPTINHCFSPYSLNTPHRMAAPSKRPSSLYFPFNRLSSELLALIFEQRFNAIATPITYRFLTLNERLVAPDAEETYPNTFHHISLFTSNVTIPSNLDPKGIARILFCIRRLNSARWRYIDGDVHPAGLWLPSDLLNLCNENLNATKLHVENLPFQDFDSNLRDTYTKAIPTKLLTSLKLANPTPALSTRLRSLKHLLLDSSQLKTLHYEDRGQGTCFNFLPGERMPAFENLLLRSYDWRHTAEDVQKHWDFSKIGSLELVSVPVFHFLRSVSFEDFSNLHTLHVEDFSAHLPDQREDATTRLHVLVRNYIRALEVLDITCHIRLFPLDAIMVHRHSLQVLRFRDHTGFSEEEEKCPTLSPNNLALLSRQLKFVHTLELDMDVRMCDAAAFLRAVCAFPAAHTLTLHVQTMIRPLEDTVPDSDYDFDAAMKTFQVLIHEKERIGAPTTWRRIAINVGGWRRVMVRRLGGAWRRQNEMGIYAERCFVLEQDPSTGNMGVREEMCVENTSRGGSPNP</sequence>